<gene>
    <name evidence="2" type="ORF">K0M31_004502</name>
</gene>
<dbReference type="Gene3D" id="1.10.533.10">
    <property type="entry name" value="Death Domain, Fas"/>
    <property type="match status" value="1"/>
</dbReference>
<dbReference type="PROSITE" id="PS50017">
    <property type="entry name" value="DEATH_DOMAIN"/>
    <property type="match status" value="1"/>
</dbReference>
<dbReference type="InterPro" id="IPR011029">
    <property type="entry name" value="DEATH-like_dom_sf"/>
</dbReference>
<feature type="domain" description="Death" evidence="1">
    <location>
        <begin position="1"/>
        <end position="65"/>
    </location>
</feature>
<proteinExistence type="predicted"/>
<protein>
    <recommendedName>
        <fullName evidence="1">Death domain-containing protein</fullName>
    </recommendedName>
</protein>
<dbReference type="GO" id="GO:0007165">
    <property type="term" value="P:signal transduction"/>
    <property type="evidence" value="ECO:0007669"/>
    <property type="project" value="InterPro"/>
</dbReference>
<organism evidence="2 3">
    <name type="scientific">Melipona bicolor</name>
    <dbReference type="NCBI Taxonomy" id="60889"/>
    <lineage>
        <taxon>Eukaryota</taxon>
        <taxon>Metazoa</taxon>
        <taxon>Ecdysozoa</taxon>
        <taxon>Arthropoda</taxon>
        <taxon>Hexapoda</taxon>
        <taxon>Insecta</taxon>
        <taxon>Pterygota</taxon>
        <taxon>Neoptera</taxon>
        <taxon>Endopterygota</taxon>
        <taxon>Hymenoptera</taxon>
        <taxon>Apocrita</taxon>
        <taxon>Aculeata</taxon>
        <taxon>Apoidea</taxon>
        <taxon>Anthophila</taxon>
        <taxon>Apidae</taxon>
        <taxon>Melipona</taxon>
    </lineage>
</organism>
<dbReference type="Pfam" id="PF00531">
    <property type="entry name" value="Death"/>
    <property type="match status" value="1"/>
</dbReference>
<keyword evidence="3" id="KW-1185">Reference proteome</keyword>
<reference evidence="2" key="1">
    <citation type="submission" date="2021-10" db="EMBL/GenBank/DDBJ databases">
        <title>Melipona bicolor Genome sequencing and assembly.</title>
        <authorList>
            <person name="Araujo N.S."/>
            <person name="Arias M.C."/>
        </authorList>
    </citation>
    <scope>NUCLEOTIDE SEQUENCE</scope>
    <source>
        <strain evidence="2">USP_2M_L1-L4_2017</strain>
        <tissue evidence="2">Whole body</tissue>
    </source>
</reference>
<dbReference type="AlphaFoldDB" id="A0AA40FXW3"/>
<dbReference type="InterPro" id="IPR000488">
    <property type="entry name" value="Death_dom"/>
</dbReference>
<comment type="caution">
    <text evidence="2">The sequence shown here is derived from an EMBL/GenBank/DDBJ whole genome shotgun (WGS) entry which is preliminary data.</text>
</comment>
<evidence type="ECO:0000313" key="2">
    <source>
        <dbReference type="EMBL" id="KAK1126881.1"/>
    </source>
</evidence>
<dbReference type="EMBL" id="JAHYIQ010000013">
    <property type="protein sequence ID" value="KAK1126881.1"/>
    <property type="molecule type" value="Genomic_DNA"/>
</dbReference>
<dbReference type="Proteomes" id="UP001177670">
    <property type="component" value="Unassembled WGS sequence"/>
</dbReference>
<dbReference type="SUPFAM" id="SSF47986">
    <property type="entry name" value="DEATH domain"/>
    <property type="match status" value="1"/>
</dbReference>
<evidence type="ECO:0000313" key="3">
    <source>
        <dbReference type="Proteomes" id="UP001177670"/>
    </source>
</evidence>
<name>A0AA40FXW3_9HYME</name>
<accession>A0AA40FXW3</accession>
<evidence type="ECO:0000259" key="1">
    <source>
        <dbReference type="PROSITE" id="PS50017"/>
    </source>
</evidence>
<sequence>MEESKYLSLTLHRYVDYFATKASPTEHILDLWEAKHQEATALADLLNHLRLMGRVDAANVLESRLGPWI</sequence>